<dbReference type="PANTHER" id="PTHR33993:SF2">
    <property type="entry name" value="VOC DOMAIN-CONTAINING PROTEIN"/>
    <property type="match status" value="1"/>
</dbReference>
<reference evidence="2 3" key="1">
    <citation type="submission" date="2020-06" db="EMBL/GenBank/DDBJ databases">
        <title>Methanolobus halotolerans sp. nov., isolated from a saline lake Tus in Siberia.</title>
        <authorList>
            <person name="Shen Y."/>
            <person name="Chen S.-C."/>
            <person name="Lai M.-C."/>
            <person name="Huang H.-H."/>
            <person name="Chiu H.-H."/>
            <person name="Tang S.-L."/>
            <person name="Rogozin D.Y."/>
            <person name="Degermendzhy A.G."/>
        </authorList>
    </citation>
    <scope>NUCLEOTIDE SEQUENCE [LARGE SCALE GENOMIC DNA]</scope>
    <source>
        <strain evidence="2 3">DSM 21339</strain>
    </source>
</reference>
<dbReference type="Pfam" id="PF00903">
    <property type="entry name" value="Glyoxalase"/>
    <property type="match status" value="1"/>
</dbReference>
<dbReference type="InterPro" id="IPR029068">
    <property type="entry name" value="Glyas_Bleomycin-R_OHBP_Dase"/>
</dbReference>
<dbReference type="Gene3D" id="3.10.180.10">
    <property type="entry name" value="2,3-Dihydroxybiphenyl 1,2-Dioxygenase, domain 1"/>
    <property type="match status" value="1"/>
</dbReference>
<dbReference type="EMBL" id="CP058215">
    <property type="protein sequence ID" value="QLC50364.1"/>
    <property type="molecule type" value="Genomic_DNA"/>
</dbReference>
<dbReference type="InterPro" id="IPR004360">
    <property type="entry name" value="Glyas_Fos-R_dOase_dom"/>
</dbReference>
<name>A0A7D5I5E1_9EURY</name>
<organism evidence="2 3">
    <name type="scientific">Methanolobus zinderi</name>
    <dbReference type="NCBI Taxonomy" id="536044"/>
    <lineage>
        <taxon>Archaea</taxon>
        <taxon>Methanobacteriati</taxon>
        <taxon>Methanobacteriota</taxon>
        <taxon>Stenosarchaea group</taxon>
        <taxon>Methanomicrobia</taxon>
        <taxon>Methanosarcinales</taxon>
        <taxon>Methanosarcinaceae</taxon>
        <taxon>Methanolobus</taxon>
    </lineage>
</organism>
<dbReference type="InterPro" id="IPR052164">
    <property type="entry name" value="Anthracycline_SecMetBiosynth"/>
</dbReference>
<dbReference type="PROSITE" id="PS51819">
    <property type="entry name" value="VOC"/>
    <property type="match status" value="1"/>
</dbReference>
<dbReference type="CDD" id="cd07247">
    <property type="entry name" value="SgaA_N_like"/>
    <property type="match status" value="1"/>
</dbReference>
<evidence type="ECO:0000259" key="1">
    <source>
        <dbReference type="PROSITE" id="PS51819"/>
    </source>
</evidence>
<sequence length="129" mass="14761">MDRVTHFHIPAENMRRAKIFYREMFGWEFMETGMDQDYTMATTVKTDEEQMPLEPGAINGALFLRRRPEESPSVVLSVEDIQGYVERVEKAGGQIVSPVAQVEDFGLFAEIRDTEGNLLGLWQDLTESD</sequence>
<feature type="domain" description="VOC" evidence="1">
    <location>
        <begin position="3"/>
        <end position="124"/>
    </location>
</feature>
<dbReference type="OrthoDB" id="134577at2157"/>
<keyword evidence="3" id="KW-1185">Reference proteome</keyword>
<dbReference type="AlphaFoldDB" id="A0A7D5I5E1"/>
<dbReference type="KEGG" id="mzi:HWN40_09000"/>
<proteinExistence type="predicted"/>
<dbReference type="RefSeq" id="WP_176965420.1">
    <property type="nucleotide sequence ID" value="NZ_CP058215.1"/>
</dbReference>
<dbReference type="InterPro" id="IPR037523">
    <property type="entry name" value="VOC_core"/>
</dbReference>
<dbReference type="Proteomes" id="UP000509594">
    <property type="component" value="Chromosome"/>
</dbReference>
<gene>
    <name evidence="2" type="ORF">HWN40_09000</name>
</gene>
<dbReference type="PANTHER" id="PTHR33993">
    <property type="entry name" value="GLYOXALASE-RELATED"/>
    <property type="match status" value="1"/>
</dbReference>
<dbReference type="GeneID" id="55821809"/>
<dbReference type="SUPFAM" id="SSF54593">
    <property type="entry name" value="Glyoxalase/Bleomycin resistance protein/Dihydroxybiphenyl dioxygenase"/>
    <property type="match status" value="1"/>
</dbReference>
<evidence type="ECO:0000313" key="2">
    <source>
        <dbReference type="EMBL" id="QLC50364.1"/>
    </source>
</evidence>
<evidence type="ECO:0000313" key="3">
    <source>
        <dbReference type="Proteomes" id="UP000509594"/>
    </source>
</evidence>
<protein>
    <submittedName>
        <fullName evidence="2">VOC family protein</fullName>
    </submittedName>
</protein>
<accession>A0A7D5I5E1</accession>